<protein>
    <submittedName>
        <fullName evidence="1">Uncharacterized protein</fullName>
    </submittedName>
</protein>
<dbReference type="Proteomes" id="UP000011086">
    <property type="component" value="Unassembled WGS sequence"/>
</dbReference>
<reference evidence="1" key="1">
    <citation type="journal article" date="2012" name="PLoS Genet.">
        <title>Comparative analysis of the genomes of two field isolates of the rice blast fungus Magnaporthe oryzae.</title>
        <authorList>
            <person name="Xue M."/>
            <person name="Yang J."/>
            <person name="Li Z."/>
            <person name="Hu S."/>
            <person name="Yao N."/>
            <person name="Dean R.A."/>
            <person name="Zhao W."/>
            <person name="Shen M."/>
            <person name="Zhang H."/>
            <person name="Li C."/>
            <person name="Liu L."/>
            <person name="Cao L."/>
            <person name="Xu X."/>
            <person name="Xing Y."/>
            <person name="Hsiang T."/>
            <person name="Zhang Z."/>
            <person name="Xu J.R."/>
            <person name="Peng Y.L."/>
        </authorList>
    </citation>
    <scope>NUCLEOTIDE SEQUENCE</scope>
    <source>
        <strain evidence="1">Y34</strain>
    </source>
</reference>
<name>A0AA97NPF1_PYRO3</name>
<sequence>MDGVQISIRGCGCISFGLRGSTTSRSRSLCSLIADYADFYGCLPPVLGLSGKIGLCQILIETDAQAAAGIKPTHCEVVLSYLILTIAKAFIVFAQTPTRRTSQLVALSYERRGESYDGKGFENNGAFMRD</sequence>
<proteinExistence type="predicted"/>
<dbReference type="EMBL" id="JH793315">
    <property type="protein sequence ID" value="ELQ33851.1"/>
    <property type="molecule type" value="Genomic_DNA"/>
</dbReference>
<gene>
    <name evidence="1" type="ORF">OOU_Y34scaffold00863g3</name>
</gene>
<accession>A0AA97NPF1</accession>
<organism evidence="1">
    <name type="scientific">Pyricularia oryzae (strain Y34)</name>
    <name type="common">Rice blast fungus</name>
    <name type="synonym">Magnaporthe oryzae</name>
    <dbReference type="NCBI Taxonomy" id="1143189"/>
    <lineage>
        <taxon>Eukaryota</taxon>
        <taxon>Fungi</taxon>
        <taxon>Dikarya</taxon>
        <taxon>Ascomycota</taxon>
        <taxon>Pezizomycotina</taxon>
        <taxon>Sordariomycetes</taxon>
        <taxon>Sordariomycetidae</taxon>
        <taxon>Magnaporthales</taxon>
        <taxon>Pyriculariaceae</taxon>
        <taxon>Pyricularia</taxon>
    </lineage>
</organism>
<evidence type="ECO:0000313" key="1">
    <source>
        <dbReference type="EMBL" id="ELQ33851.1"/>
    </source>
</evidence>
<dbReference type="AlphaFoldDB" id="A0AA97NPF1"/>